<feature type="region of interest" description="Disordered" evidence="1">
    <location>
        <begin position="159"/>
        <end position="179"/>
    </location>
</feature>
<dbReference type="AlphaFoldDB" id="B2IIQ3"/>
<dbReference type="RefSeq" id="WP_012384103.1">
    <property type="nucleotide sequence ID" value="NC_010581.1"/>
</dbReference>
<evidence type="ECO:0000259" key="2">
    <source>
        <dbReference type="Pfam" id="PF08281"/>
    </source>
</evidence>
<dbReference type="GO" id="GO:0006352">
    <property type="term" value="P:DNA-templated transcription initiation"/>
    <property type="evidence" value="ECO:0007669"/>
    <property type="project" value="InterPro"/>
</dbReference>
<reference evidence="3 4" key="2">
    <citation type="journal article" date="2010" name="J. Bacteriol.">
        <title>Complete genome sequence of Beijerinckia indica subsp. indica.</title>
        <authorList>
            <person name="Tamas I."/>
            <person name="Dedysh S.N."/>
            <person name="Liesack W."/>
            <person name="Stott M.B."/>
            <person name="Alam M."/>
            <person name="Murrell J.C."/>
            <person name="Dunfield P.F."/>
        </authorList>
    </citation>
    <scope>NUCLEOTIDE SEQUENCE [LARGE SCALE GENOMIC DNA]</scope>
    <source>
        <strain evidence="4">ATCC 9039 / DSM 1715 / NCIMB 8712</strain>
    </source>
</reference>
<dbReference type="Pfam" id="PF08281">
    <property type="entry name" value="Sigma70_r4_2"/>
    <property type="match status" value="1"/>
</dbReference>
<protein>
    <submittedName>
        <fullName evidence="3">RNA polymerase, sigma-24 subunit, ECF subfamily</fullName>
    </submittedName>
</protein>
<keyword evidence="4" id="KW-1185">Reference proteome</keyword>
<gene>
    <name evidence="3" type="ordered locus">Bind_1104</name>
</gene>
<dbReference type="GO" id="GO:0016987">
    <property type="term" value="F:sigma factor activity"/>
    <property type="evidence" value="ECO:0007669"/>
    <property type="project" value="InterPro"/>
</dbReference>
<proteinExistence type="predicted"/>
<organism evidence="3 4">
    <name type="scientific">Beijerinckia indica subsp. indica (strain ATCC 9039 / DSM 1715 / NCIMB 8712)</name>
    <dbReference type="NCBI Taxonomy" id="395963"/>
    <lineage>
        <taxon>Bacteria</taxon>
        <taxon>Pseudomonadati</taxon>
        <taxon>Pseudomonadota</taxon>
        <taxon>Alphaproteobacteria</taxon>
        <taxon>Hyphomicrobiales</taxon>
        <taxon>Beijerinckiaceae</taxon>
        <taxon>Beijerinckia</taxon>
    </lineage>
</organism>
<dbReference type="EMBL" id="CP001016">
    <property type="protein sequence ID" value="ACB94746.1"/>
    <property type="molecule type" value="Genomic_DNA"/>
</dbReference>
<evidence type="ECO:0000313" key="3">
    <source>
        <dbReference type="EMBL" id="ACB94746.1"/>
    </source>
</evidence>
<reference evidence="4" key="1">
    <citation type="submission" date="2008-03" db="EMBL/GenBank/DDBJ databases">
        <title>Complete sequence of chromosome of Beijerinckia indica subsp. indica ATCC 9039.</title>
        <authorList>
            <consortium name="US DOE Joint Genome Institute"/>
            <person name="Copeland A."/>
            <person name="Lucas S."/>
            <person name="Lapidus A."/>
            <person name="Glavina del Rio T."/>
            <person name="Dalin E."/>
            <person name="Tice H."/>
            <person name="Bruce D."/>
            <person name="Goodwin L."/>
            <person name="Pitluck S."/>
            <person name="LaButti K."/>
            <person name="Schmutz J."/>
            <person name="Larimer F."/>
            <person name="Land M."/>
            <person name="Hauser L."/>
            <person name="Kyrpides N."/>
            <person name="Mikhailova N."/>
            <person name="Dunfield P.F."/>
            <person name="Dedysh S.N."/>
            <person name="Liesack W."/>
            <person name="Saw J.H."/>
            <person name="Alam M."/>
            <person name="Chen Y."/>
            <person name="Murrell J.C."/>
            <person name="Richardson P."/>
        </authorList>
    </citation>
    <scope>NUCLEOTIDE SEQUENCE [LARGE SCALE GENOMIC DNA]</scope>
    <source>
        <strain evidence="4">ATCC 9039 / DSM 1715 / NCIMB 8712</strain>
    </source>
</reference>
<dbReference type="eggNOG" id="COG1595">
    <property type="taxonomic scope" value="Bacteria"/>
</dbReference>
<dbReference type="Proteomes" id="UP000001695">
    <property type="component" value="Chromosome"/>
</dbReference>
<dbReference type="InterPro" id="IPR013324">
    <property type="entry name" value="RNA_pol_sigma_r3/r4-like"/>
</dbReference>
<feature type="domain" description="RNA polymerase sigma factor 70 region 4 type 2" evidence="2">
    <location>
        <begin position="110"/>
        <end position="156"/>
    </location>
</feature>
<dbReference type="STRING" id="395963.Bind_1104"/>
<dbReference type="InterPro" id="IPR013249">
    <property type="entry name" value="RNA_pol_sigma70_r4_t2"/>
</dbReference>
<sequence length="179" mass="19803">MDARESLKPWIPRLRRYARAFLNGSPGASETVDDLVHAVLLRASEKKLAVSAANGLPLFILLTQLCRETLHQRAARHFAASTEVNLQPWGAAAPDKPHGLPHRHDSLGPALNAMKPEEKEVLLLVVLEGFSYAEVARILRISRMVLMTRLAKARHALGESGFTPAPTRPPRPSYLRVVK</sequence>
<dbReference type="SUPFAM" id="SSF88659">
    <property type="entry name" value="Sigma3 and sigma4 domains of RNA polymerase sigma factors"/>
    <property type="match status" value="1"/>
</dbReference>
<dbReference type="OrthoDB" id="9797134at2"/>
<evidence type="ECO:0000313" key="4">
    <source>
        <dbReference type="Proteomes" id="UP000001695"/>
    </source>
</evidence>
<dbReference type="GO" id="GO:0003677">
    <property type="term" value="F:DNA binding"/>
    <property type="evidence" value="ECO:0007669"/>
    <property type="project" value="InterPro"/>
</dbReference>
<accession>B2IIQ3</accession>
<dbReference type="HOGENOM" id="CLU_1500707_0_0_5"/>
<name>B2IIQ3_BEII9</name>
<dbReference type="CDD" id="cd06171">
    <property type="entry name" value="Sigma70_r4"/>
    <property type="match status" value="1"/>
</dbReference>
<dbReference type="KEGG" id="bid:Bind_1104"/>
<evidence type="ECO:0000256" key="1">
    <source>
        <dbReference type="SAM" id="MobiDB-lite"/>
    </source>
</evidence>
<dbReference type="Gene3D" id="1.20.140.160">
    <property type="match status" value="1"/>
</dbReference>